<reference evidence="4" key="2">
    <citation type="submission" date="2025-08" db="UniProtKB">
        <authorList>
            <consortium name="Ensembl"/>
        </authorList>
    </citation>
    <scope>IDENTIFICATION</scope>
</reference>
<evidence type="ECO:0000313" key="4">
    <source>
        <dbReference type="Ensembl" id="ENSELUP00000084717.1"/>
    </source>
</evidence>
<dbReference type="AlphaFoldDB" id="A0AAY5KEH1"/>
<evidence type="ECO:0000256" key="3">
    <source>
        <dbReference type="ARBA" id="ARBA00022737"/>
    </source>
</evidence>
<dbReference type="Proteomes" id="UP000265140">
    <property type="component" value="Chromosome 6"/>
</dbReference>
<dbReference type="InterPro" id="IPR003591">
    <property type="entry name" value="Leu-rich_rpt_typical-subtyp"/>
</dbReference>
<dbReference type="InterPro" id="IPR032675">
    <property type="entry name" value="LRR_dom_sf"/>
</dbReference>
<dbReference type="PANTHER" id="PTHR24369:SF210">
    <property type="entry name" value="CHAOPTIN-RELATED"/>
    <property type="match status" value="1"/>
</dbReference>
<dbReference type="InterPro" id="IPR001611">
    <property type="entry name" value="Leu-rich_rpt"/>
</dbReference>
<accession>A0AAY5KEH1</accession>
<dbReference type="SUPFAM" id="SSF52075">
    <property type="entry name" value="Outer arm dynein light chain 1"/>
    <property type="match status" value="1"/>
</dbReference>
<keyword evidence="3" id="KW-0677">Repeat</keyword>
<evidence type="ECO:0000256" key="2">
    <source>
        <dbReference type="ARBA" id="ARBA00022729"/>
    </source>
</evidence>
<dbReference type="Gene3D" id="3.80.10.10">
    <property type="entry name" value="Ribonuclease Inhibitor"/>
    <property type="match status" value="1"/>
</dbReference>
<dbReference type="SMART" id="SM00369">
    <property type="entry name" value="LRR_TYP"/>
    <property type="match status" value="3"/>
</dbReference>
<evidence type="ECO:0000313" key="5">
    <source>
        <dbReference type="Proteomes" id="UP000265140"/>
    </source>
</evidence>
<protein>
    <submittedName>
        <fullName evidence="4">Leucine rich repeat containing 20</fullName>
    </submittedName>
</protein>
<keyword evidence="5" id="KW-1185">Reference proteome</keyword>
<sequence length="207" mass="23199">MLLSWFENVFQSISSTPLSTSLPPGEKHKTSIMAEAVANVARRVNATVEEEKDTLDLSNCKLISFPDGVFRVLHCVAEKIHMVTLADNEIKGLTGKFFKTFTQLRELDLHNNAIMRLPDVVAELEHLTSINLANNKLSVFPERLTDIQSLERINLEGNAITDIPVEKLQAMPVLKCLNLKSNPLDNNLLTAIQQFPQTFEIQTTTDN</sequence>
<keyword evidence="2" id="KW-0732">Signal</keyword>
<dbReference type="InterPro" id="IPR050541">
    <property type="entry name" value="LRR_TM_domain-containing"/>
</dbReference>
<proteinExistence type="predicted"/>
<name>A0AAY5KEH1_ESOLU</name>
<organism evidence="4 5">
    <name type="scientific">Esox lucius</name>
    <name type="common">Northern pike</name>
    <dbReference type="NCBI Taxonomy" id="8010"/>
    <lineage>
        <taxon>Eukaryota</taxon>
        <taxon>Metazoa</taxon>
        <taxon>Chordata</taxon>
        <taxon>Craniata</taxon>
        <taxon>Vertebrata</taxon>
        <taxon>Euteleostomi</taxon>
        <taxon>Actinopterygii</taxon>
        <taxon>Neopterygii</taxon>
        <taxon>Teleostei</taxon>
        <taxon>Protacanthopterygii</taxon>
        <taxon>Esociformes</taxon>
        <taxon>Esocidae</taxon>
        <taxon>Esox</taxon>
    </lineage>
</organism>
<dbReference type="GeneTree" id="ENSGT00730000111199"/>
<dbReference type="Ensembl" id="ENSELUT00000107998.1">
    <property type="protein sequence ID" value="ENSELUP00000084717.1"/>
    <property type="gene ID" value="ENSELUG00000013681.3"/>
</dbReference>
<dbReference type="GO" id="GO:0005886">
    <property type="term" value="C:plasma membrane"/>
    <property type="evidence" value="ECO:0007669"/>
    <property type="project" value="TreeGrafter"/>
</dbReference>
<reference evidence="4 5" key="1">
    <citation type="submission" date="2020-02" db="EMBL/GenBank/DDBJ databases">
        <title>Esox lucius (northern pike) genome, fEsoLuc1, primary haplotype.</title>
        <authorList>
            <person name="Myers G."/>
            <person name="Karagic N."/>
            <person name="Meyer A."/>
            <person name="Pippel M."/>
            <person name="Reichard M."/>
            <person name="Winkler S."/>
            <person name="Tracey A."/>
            <person name="Sims Y."/>
            <person name="Howe K."/>
            <person name="Rhie A."/>
            <person name="Formenti G."/>
            <person name="Durbin R."/>
            <person name="Fedrigo O."/>
            <person name="Jarvis E.D."/>
        </authorList>
    </citation>
    <scope>NUCLEOTIDE SEQUENCE [LARGE SCALE GENOMIC DNA]</scope>
</reference>
<dbReference type="PROSITE" id="PS51450">
    <property type="entry name" value="LRR"/>
    <property type="match status" value="1"/>
</dbReference>
<reference evidence="4" key="3">
    <citation type="submission" date="2025-09" db="UniProtKB">
        <authorList>
            <consortium name="Ensembl"/>
        </authorList>
    </citation>
    <scope>IDENTIFICATION</scope>
</reference>
<evidence type="ECO:0000256" key="1">
    <source>
        <dbReference type="ARBA" id="ARBA00022614"/>
    </source>
</evidence>
<keyword evidence="1" id="KW-0433">Leucine-rich repeat</keyword>
<dbReference type="Pfam" id="PF13855">
    <property type="entry name" value="LRR_8"/>
    <property type="match status" value="1"/>
</dbReference>
<dbReference type="PANTHER" id="PTHR24369">
    <property type="entry name" value="ANTIGEN BSP, PUTATIVE-RELATED"/>
    <property type="match status" value="1"/>
</dbReference>